<comment type="similarity">
    <text evidence="1">Belongs to the disease resistance NB-LRR family.</text>
</comment>
<evidence type="ECO:0008006" key="12">
    <source>
        <dbReference type="Google" id="ProtNLM"/>
    </source>
</evidence>
<dbReference type="Gene3D" id="1.20.5.4130">
    <property type="match status" value="1"/>
</dbReference>
<name>A0ABD2ZDV3_9GENT</name>
<dbReference type="PRINTS" id="PR00364">
    <property type="entry name" value="DISEASERSIST"/>
</dbReference>
<keyword evidence="2" id="KW-0433">Leucine-rich repeat</keyword>
<keyword evidence="11" id="KW-1185">Reference proteome</keyword>
<dbReference type="AlphaFoldDB" id="A0ABD2ZDV3"/>
<keyword evidence="5" id="KW-0611">Plant defense</keyword>
<evidence type="ECO:0000259" key="8">
    <source>
        <dbReference type="Pfam" id="PF18052"/>
    </source>
</evidence>
<evidence type="ECO:0000256" key="5">
    <source>
        <dbReference type="ARBA" id="ARBA00022821"/>
    </source>
</evidence>
<dbReference type="PANTHER" id="PTHR36766:SF51">
    <property type="entry name" value="DISEASE RESISTANCE RPP13-LIKE PROTEIN 1"/>
    <property type="match status" value="1"/>
</dbReference>
<dbReference type="Pfam" id="PF23559">
    <property type="entry name" value="WHD_DRP"/>
    <property type="match status" value="1"/>
</dbReference>
<organism evidence="10 11">
    <name type="scientific">Cinchona calisaya</name>
    <dbReference type="NCBI Taxonomy" id="153742"/>
    <lineage>
        <taxon>Eukaryota</taxon>
        <taxon>Viridiplantae</taxon>
        <taxon>Streptophyta</taxon>
        <taxon>Embryophyta</taxon>
        <taxon>Tracheophyta</taxon>
        <taxon>Spermatophyta</taxon>
        <taxon>Magnoliopsida</taxon>
        <taxon>eudicotyledons</taxon>
        <taxon>Gunneridae</taxon>
        <taxon>Pentapetalae</taxon>
        <taxon>asterids</taxon>
        <taxon>lamiids</taxon>
        <taxon>Gentianales</taxon>
        <taxon>Rubiaceae</taxon>
        <taxon>Cinchonoideae</taxon>
        <taxon>Cinchoneae</taxon>
        <taxon>Cinchona</taxon>
    </lineage>
</organism>
<evidence type="ECO:0000313" key="11">
    <source>
        <dbReference type="Proteomes" id="UP001630127"/>
    </source>
</evidence>
<reference evidence="10 11" key="1">
    <citation type="submission" date="2024-11" db="EMBL/GenBank/DDBJ databases">
        <title>A near-complete genome assembly of Cinchona calisaya.</title>
        <authorList>
            <person name="Lian D.C."/>
            <person name="Zhao X.W."/>
            <person name="Wei L."/>
        </authorList>
    </citation>
    <scope>NUCLEOTIDE SEQUENCE [LARGE SCALE GENOMIC DNA]</scope>
    <source>
        <tissue evidence="10">Nenye</tissue>
    </source>
</reference>
<gene>
    <name evidence="10" type="ORF">ACH5RR_023352</name>
</gene>
<evidence type="ECO:0000256" key="1">
    <source>
        <dbReference type="ARBA" id="ARBA00008894"/>
    </source>
</evidence>
<dbReference type="Gene3D" id="1.10.8.430">
    <property type="entry name" value="Helical domain of apoptotic protease-activating factors"/>
    <property type="match status" value="1"/>
</dbReference>
<dbReference type="InterPro" id="IPR058922">
    <property type="entry name" value="WHD_DRP"/>
</dbReference>
<dbReference type="PANTHER" id="PTHR36766">
    <property type="entry name" value="PLANT BROAD-SPECTRUM MILDEW RESISTANCE PROTEIN RPW8"/>
    <property type="match status" value="1"/>
</dbReference>
<dbReference type="Gene3D" id="1.10.10.10">
    <property type="entry name" value="Winged helix-like DNA-binding domain superfamily/Winged helix DNA-binding domain"/>
    <property type="match status" value="1"/>
</dbReference>
<proteinExistence type="inferred from homology"/>
<protein>
    <recommendedName>
        <fullName evidence="12">Disease resistance RPP13-like protein 1</fullName>
    </recommendedName>
</protein>
<evidence type="ECO:0000256" key="3">
    <source>
        <dbReference type="ARBA" id="ARBA00022737"/>
    </source>
</evidence>
<dbReference type="InterPro" id="IPR041118">
    <property type="entry name" value="Rx_N"/>
</dbReference>
<keyword evidence="3" id="KW-0677">Repeat</keyword>
<dbReference type="FunFam" id="3.40.50.300:FF:001091">
    <property type="entry name" value="Probable disease resistance protein At1g61300"/>
    <property type="match status" value="1"/>
</dbReference>
<dbReference type="Proteomes" id="UP001630127">
    <property type="component" value="Unassembled WGS sequence"/>
</dbReference>
<sequence length="556" mass="63997">MVWWEAVLSPALQVLFDKLASGDILELLRGWNINNLLLEKLKIAYFTCTVVIDDAEEKQYYNPAIQTWLDMLRDAVYEAEDALDILATEALRCKVELSPQRFSNQVKNWNFSATNFRSFDEGMTIKIENIIDKLEFIAKQKDILGLETSGKRIYGMINRIPTTPLLVESCIYGRENEKEEIIKLLLDDNGTSDHGFSVIPILGMGGIGKTTLAQLVYSDKKIDEAFDVKAWACVSDDFNVVNITKALVESSTAKPCDTMNLEILQRGLKHVLNRKRFLIVLDDVWNEGFENWNELSIPFMVADPQSRIIITTRNEGAVTVMKALPPYRLKEMSDPQCWLLFLQYTLKVEGSEEYSTLKQIGREIVKKCKGLPLAVKMLGALLASKLDIVYWNQVLRSNIWYLPQKENAILPSLRLSYHHLPLNLKRCFAYCSIFPKGYEFERKNLVLLWMAEGFVQPGENINMEEVGNDYFSELLSRSFFQESMVNRTCFVMHDLIMIWLGAYQENIVFNKRRIGKQIILKVMKKLVTSHTFATNMMSTKNLNHCMMICHYAPFCL</sequence>
<dbReference type="InterPro" id="IPR036388">
    <property type="entry name" value="WH-like_DNA-bd_sf"/>
</dbReference>
<evidence type="ECO:0000256" key="6">
    <source>
        <dbReference type="ARBA" id="ARBA00022840"/>
    </source>
</evidence>
<feature type="domain" description="NB-ARC" evidence="7">
    <location>
        <begin position="175"/>
        <end position="345"/>
    </location>
</feature>
<evidence type="ECO:0000259" key="7">
    <source>
        <dbReference type="Pfam" id="PF00931"/>
    </source>
</evidence>
<evidence type="ECO:0000256" key="4">
    <source>
        <dbReference type="ARBA" id="ARBA00022741"/>
    </source>
</evidence>
<dbReference type="GO" id="GO:0051607">
    <property type="term" value="P:defense response to virus"/>
    <property type="evidence" value="ECO:0007669"/>
    <property type="project" value="UniProtKB-ARBA"/>
</dbReference>
<keyword evidence="6" id="KW-0067">ATP-binding</keyword>
<dbReference type="GO" id="GO:0005524">
    <property type="term" value="F:ATP binding"/>
    <property type="evidence" value="ECO:0007669"/>
    <property type="project" value="UniProtKB-KW"/>
</dbReference>
<comment type="caution">
    <text evidence="10">The sequence shown here is derived from an EMBL/GenBank/DDBJ whole genome shotgun (WGS) entry which is preliminary data.</text>
</comment>
<dbReference type="EMBL" id="JBJUIK010000010">
    <property type="protein sequence ID" value="KAL3516450.1"/>
    <property type="molecule type" value="Genomic_DNA"/>
</dbReference>
<dbReference type="Pfam" id="PF18052">
    <property type="entry name" value="Rx_N"/>
    <property type="match status" value="1"/>
</dbReference>
<dbReference type="FunFam" id="1.10.10.10:FF:000322">
    <property type="entry name" value="Probable disease resistance protein At1g63360"/>
    <property type="match status" value="1"/>
</dbReference>
<evidence type="ECO:0000259" key="9">
    <source>
        <dbReference type="Pfam" id="PF23559"/>
    </source>
</evidence>
<dbReference type="InterPro" id="IPR027417">
    <property type="entry name" value="P-loop_NTPase"/>
</dbReference>
<dbReference type="InterPro" id="IPR042197">
    <property type="entry name" value="Apaf_helical"/>
</dbReference>
<feature type="domain" description="Disease resistance N-terminal" evidence="8">
    <location>
        <begin position="7"/>
        <end position="100"/>
    </location>
</feature>
<feature type="domain" description="Disease resistance protein winged helix" evidence="9">
    <location>
        <begin position="433"/>
        <end position="496"/>
    </location>
</feature>
<keyword evidence="4" id="KW-0547">Nucleotide-binding</keyword>
<dbReference type="Gene3D" id="3.40.50.300">
    <property type="entry name" value="P-loop containing nucleotide triphosphate hydrolases"/>
    <property type="match status" value="1"/>
</dbReference>
<accession>A0ABD2ZDV3</accession>
<dbReference type="InterPro" id="IPR002182">
    <property type="entry name" value="NB-ARC"/>
</dbReference>
<dbReference type="SUPFAM" id="SSF52540">
    <property type="entry name" value="P-loop containing nucleoside triphosphate hydrolases"/>
    <property type="match status" value="1"/>
</dbReference>
<dbReference type="Pfam" id="PF00931">
    <property type="entry name" value="NB-ARC"/>
    <property type="match status" value="1"/>
</dbReference>
<evidence type="ECO:0000256" key="2">
    <source>
        <dbReference type="ARBA" id="ARBA00022614"/>
    </source>
</evidence>
<evidence type="ECO:0000313" key="10">
    <source>
        <dbReference type="EMBL" id="KAL3516450.1"/>
    </source>
</evidence>